<sequence>MQKESLRQLHKFFRAKAASVALEELQACIATLRKLSGVPESPVPNPLRKADGDR</sequence>
<name>A0A0H2ZU86_MYCA1</name>
<dbReference type="Proteomes" id="UP000001574">
    <property type="component" value="Chromosome"/>
</dbReference>
<protein>
    <submittedName>
        <fullName evidence="1">Uncharacterized protein</fullName>
    </submittedName>
</protein>
<evidence type="ECO:0000313" key="1">
    <source>
        <dbReference type="EMBL" id="ABK65238.1"/>
    </source>
</evidence>
<dbReference type="KEGG" id="mav:MAV_1978"/>
<dbReference type="AlphaFoldDB" id="A0A0H2ZU86"/>
<dbReference type="EMBL" id="CP000479">
    <property type="protein sequence ID" value="ABK65238.1"/>
    <property type="molecule type" value="Genomic_DNA"/>
</dbReference>
<organism evidence="1 2">
    <name type="scientific">Mycobacterium avium (strain 104)</name>
    <dbReference type="NCBI Taxonomy" id="243243"/>
    <lineage>
        <taxon>Bacteria</taxon>
        <taxon>Bacillati</taxon>
        <taxon>Actinomycetota</taxon>
        <taxon>Actinomycetes</taxon>
        <taxon>Mycobacteriales</taxon>
        <taxon>Mycobacteriaceae</taxon>
        <taxon>Mycobacterium</taxon>
        <taxon>Mycobacterium avium complex (MAC)</taxon>
    </lineage>
</organism>
<reference evidence="1 2" key="1">
    <citation type="submission" date="2006-10" db="EMBL/GenBank/DDBJ databases">
        <authorList>
            <person name="Fleischmann R.D."/>
            <person name="Dodson R.J."/>
            <person name="Haft D.H."/>
            <person name="Merkel J.S."/>
            <person name="Nelson W.C."/>
            <person name="Fraser C.M."/>
        </authorList>
    </citation>
    <scope>NUCLEOTIDE SEQUENCE [LARGE SCALE GENOMIC DNA]</scope>
    <source>
        <strain evidence="1 2">104</strain>
    </source>
</reference>
<accession>A0A0H2ZU86</accession>
<evidence type="ECO:0000313" key="2">
    <source>
        <dbReference type="Proteomes" id="UP000001574"/>
    </source>
</evidence>
<gene>
    <name evidence="1" type="ordered locus">MAV_1978</name>
</gene>
<dbReference type="HOGENOM" id="CLU_3045515_0_0_11"/>
<proteinExistence type="predicted"/>